<evidence type="ECO:0000256" key="10">
    <source>
        <dbReference type="SAM" id="MobiDB-lite"/>
    </source>
</evidence>
<dbReference type="InterPro" id="IPR019821">
    <property type="entry name" value="Kinesin_motor_CS"/>
</dbReference>
<keyword evidence="6 9" id="KW-0505">Motor protein</keyword>
<dbReference type="InterPro" id="IPR027640">
    <property type="entry name" value="Kinesin-like_fam"/>
</dbReference>
<dbReference type="Pfam" id="PF00225">
    <property type="entry name" value="Kinesin"/>
    <property type="match status" value="1"/>
</dbReference>
<name>A0AAW1JYE2_POPJA</name>
<dbReference type="EMBL" id="JASPKY010000302">
    <property type="protein sequence ID" value="KAK9709800.1"/>
    <property type="molecule type" value="Genomic_DNA"/>
</dbReference>
<dbReference type="PANTHER" id="PTHR47968:SF36">
    <property type="entry name" value="KINESIN HEAVY CHAIN ISOFORM X1"/>
    <property type="match status" value="1"/>
</dbReference>
<keyword evidence="7" id="KW-0963">Cytoplasm</keyword>
<dbReference type="GO" id="GO:0005524">
    <property type="term" value="F:ATP binding"/>
    <property type="evidence" value="ECO:0007669"/>
    <property type="project" value="UniProtKB-KW"/>
</dbReference>
<dbReference type="Gene3D" id="3.40.850.10">
    <property type="entry name" value="Kinesin motor domain"/>
    <property type="match status" value="1"/>
</dbReference>
<dbReference type="PRINTS" id="PR00380">
    <property type="entry name" value="KINESINHEAVY"/>
</dbReference>
<evidence type="ECO:0000256" key="1">
    <source>
        <dbReference type="ARBA" id="ARBA00004245"/>
    </source>
</evidence>
<comment type="similarity">
    <text evidence="8 9">Belongs to the TRAFAC class myosin-kinesin ATPase superfamily. Kinesin family.</text>
</comment>
<evidence type="ECO:0000256" key="6">
    <source>
        <dbReference type="ARBA" id="ARBA00023175"/>
    </source>
</evidence>
<keyword evidence="3 9" id="KW-0547">Nucleotide-binding</keyword>
<dbReference type="PANTHER" id="PTHR47968">
    <property type="entry name" value="CENTROMERE PROTEIN E"/>
    <property type="match status" value="1"/>
</dbReference>
<feature type="domain" description="Kinesin motor" evidence="11">
    <location>
        <begin position="1"/>
        <end position="130"/>
    </location>
</feature>
<dbReference type="GO" id="GO:0008017">
    <property type="term" value="F:microtubule binding"/>
    <property type="evidence" value="ECO:0007669"/>
    <property type="project" value="InterPro"/>
</dbReference>
<organism evidence="12 13">
    <name type="scientific">Popillia japonica</name>
    <name type="common">Japanese beetle</name>
    <dbReference type="NCBI Taxonomy" id="7064"/>
    <lineage>
        <taxon>Eukaryota</taxon>
        <taxon>Metazoa</taxon>
        <taxon>Ecdysozoa</taxon>
        <taxon>Arthropoda</taxon>
        <taxon>Hexapoda</taxon>
        <taxon>Insecta</taxon>
        <taxon>Pterygota</taxon>
        <taxon>Neoptera</taxon>
        <taxon>Endopterygota</taxon>
        <taxon>Coleoptera</taxon>
        <taxon>Polyphaga</taxon>
        <taxon>Scarabaeiformia</taxon>
        <taxon>Scarabaeidae</taxon>
        <taxon>Rutelinae</taxon>
        <taxon>Popillia</taxon>
    </lineage>
</organism>
<dbReference type="GO" id="GO:0003777">
    <property type="term" value="F:microtubule motor activity"/>
    <property type="evidence" value="ECO:0007669"/>
    <property type="project" value="InterPro"/>
</dbReference>
<keyword evidence="5" id="KW-0175">Coiled coil</keyword>
<dbReference type="InterPro" id="IPR027417">
    <property type="entry name" value="P-loop_NTPase"/>
</dbReference>
<comment type="subcellular location">
    <subcellularLocation>
        <location evidence="1">Cytoplasm</location>
        <location evidence="1">Cytoskeleton</location>
    </subcellularLocation>
</comment>
<evidence type="ECO:0000259" key="11">
    <source>
        <dbReference type="PROSITE" id="PS50067"/>
    </source>
</evidence>
<evidence type="ECO:0000256" key="9">
    <source>
        <dbReference type="RuleBase" id="RU000394"/>
    </source>
</evidence>
<evidence type="ECO:0000313" key="13">
    <source>
        <dbReference type="Proteomes" id="UP001458880"/>
    </source>
</evidence>
<evidence type="ECO:0000256" key="5">
    <source>
        <dbReference type="ARBA" id="ARBA00023054"/>
    </source>
</evidence>
<sequence>MNEYSSRSHCIFTIYVTVTSERCERIRRSKLHLVDLAGSERVHKSKISGITLKEAKHINLSLYYLEQVIIALSQTHRSHIPFRNSMMTYILRDSLSGNSLTAMLATLAITRKNIRETLTTCKFAQRVASICTEATINEEIDPQKEILFLRGEVDELRRQLSQLKGINTNEKLSEKQEENCKSTVRDYIKGCADEILADLGVEEMRFCLKLMRDNIIERDRKSNQPQQYSENFNSALALKYNKMISEKDEEIATLKQLLGTIPEHPTVNNRANNHEKSPENNKIQSESQTATQDVELVDQLRKIKSRDIEQLKLTLDNKYQTAKDIVDTVQTCQDNIINVRKKLNHQNTSDVNEKLRSQLLTQQDLYRDSLRRLESIMNETGFLKESLKQAEIQLQHKFKYENNIALESDWQDILNRPLDLHDDPLELNDLGGLVNCSKINLTTRPQKPKGQVDRKIKKRASKMSCKTLSKPDLLRDDISEVYSMNTSDINLTCYNTSCEQIKVGTDSKESVCARTKNKCDSKDESNNFDKLKHRDDRPEFLDFMRTIPLTGDVEVDDEIFNFYRSKFSKKN</sequence>
<comment type="caution">
    <text evidence="8">Lacks conserved residue(s) required for the propagation of feature annotation.</text>
</comment>
<dbReference type="GO" id="GO:0005874">
    <property type="term" value="C:microtubule"/>
    <property type="evidence" value="ECO:0007669"/>
    <property type="project" value="UniProtKB-KW"/>
</dbReference>
<feature type="region of interest" description="Disordered" evidence="10">
    <location>
        <begin position="263"/>
        <end position="291"/>
    </location>
</feature>
<keyword evidence="2 9" id="KW-0493">Microtubule</keyword>
<evidence type="ECO:0000256" key="4">
    <source>
        <dbReference type="ARBA" id="ARBA00022840"/>
    </source>
</evidence>
<protein>
    <recommendedName>
        <fullName evidence="9">Kinesin-like protein</fullName>
    </recommendedName>
</protein>
<dbReference type="PROSITE" id="PS50067">
    <property type="entry name" value="KINESIN_MOTOR_2"/>
    <property type="match status" value="1"/>
</dbReference>
<dbReference type="SMART" id="SM00129">
    <property type="entry name" value="KISc"/>
    <property type="match status" value="1"/>
</dbReference>
<reference evidence="12 13" key="1">
    <citation type="journal article" date="2024" name="BMC Genomics">
        <title>De novo assembly and annotation of Popillia japonica's genome with initial clues to its potential as an invasive pest.</title>
        <authorList>
            <person name="Cucini C."/>
            <person name="Boschi S."/>
            <person name="Funari R."/>
            <person name="Cardaioli E."/>
            <person name="Iannotti N."/>
            <person name="Marturano G."/>
            <person name="Paoli F."/>
            <person name="Bruttini M."/>
            <person name="Carapelli A."/>
            <person name="Frati F."/>
            <person name="Nardi F."/>
        </authorList>
    </citation>
    <scope>NUCLEOTIDE SEQUENCE [LARGE SCALE GENOMIC DNA]</scope>
    <source>
        <strain evidence="12">DMR45628</strain>
    </source>
</reference>
<keyword evidence="4 9" id="KW-0067">ATP-binding</keyword>
<evidence type="ECO:0000256" key="7">
    <source>
        <dbReference type="ARBA" id="ARBA00023212"/>
    </source>
</evidence>
<gene>
    <name evidence="12" type="ORF">QE152_g26417</name>
</gene>
<dbReference type="InterPro" id="IPR001752">
    <property type="entry name" value="Kinesin_motor_dom"/>
</dbReference>
<dbReference type="PROSITE" id="PS00411">
    <property type="entry name" value="KINESIN_MOTOR_1"/>
    <property type="match status" value="1"/>
</dbReference>
<accession>A0AAW1JYE2</accession>
<comment type="caution">
    <text evidence="12">The sequence shown here is derived from an EMBL/GenBank/DDBJ whole genome shotgun (WGS) entry which is preliminary data.</text>
</comment>
<evidence type="ECO:0000256" key="2">
    <source>
        <dbReference type="ARBA" id="ARBA00022701"/>
    </source>
</evidence>
<proteinExistence type="inferred from homology"/>
<dbReference type="AlphaFoldDB" id="A0AAW1JYE2"/>
<dbReference type="InterPro" id="IPR036961">
    <property type="entry name" value="Kinesin_motor_dom_sf"/>
</dbReference>
<evidence type="ECO:0000256" key="8">
    <source>
        <dbReference type="PROSITE-ProRule" id="PRU00283"/>
    </source>
</evidence>
<dbReference type="GO" id="GO:0007018">
    <property type="term" value="P:microtubule-based movement"/>
    <property type="evidence" value="ECO:0007669"/>
    <property type="project" value="InterPro"/>
</dbReference>
<dbReference type="Proteomes" id="UP001458880">
    <property type="component" value="Unassembled WGS sequence"/>
</dbReference>
<evidence type="ECO:0000313" key="12">
    <source>
        <dbReference type="EMBL" id="KAK9709800.1"/>
    </source>
</evidence>
<feature type="compositionally biased region" description="Polar residues" evidence="10">
    <location>
        <begin position="280"/>
        <end position="291"/>
    </location>
</feature>
<keyword evidence="7" id="KW-0206">Cytoskeleton</keyword>
<keyword evidence="13" id="KW-1185">Reference proteome</keyword>
<evidence type="ECO:0000256" key="3">
    <source>
        <dbReference type="ARBA" id="ARBA00022741"/>
    </source>
</evidence>
<dbReference type="SUPFAM" id="SSF52540">
    <property type="entry name" value="P-loop containing nucleoside triphosphate hydrolases"/>
    <property type="match status" value="1"/>
</dbReference>